<dbReference type="InterPro" id="IPR050109">
    <property type="entry name" value="HTH-type_TetR-like_transc_reg"/>
</dbReference>
<feature type="domain" description="Tetracycline repressor TetR C-terminal" evidence="5">
    <location>
        <begin position="75"/>
        <end position="199"/>
    </location>
</feature>
<proteinExistence type="predicted"/>
<dbReference type="InterPro" id="IPR036271">
    <property type="entry name" value="Tet_transcr_reg_TetR-rel_C_sf"/>
</dbReference>
<evidence type="ECO:0000259" key="5">
    <source>
        <dbReference type="Pfam" id="PF02909"/>
    </source>
</evidence>
<dbReference type="Pfam" id="PF02909">
    <property type="entry name" value="TetR_C_1"/>
    <property type="match status" value="1"/>
</dbReference>
<dbReference type="EMBL" id="JAMTCJ010000002">
    <property type="protein sequence ID" value="MCP2176799.1"/>
    <property type="molecule type" value="Genomic_DNA"/>
</dbReference>
<evidence type="ECO:0000256" key="4">
    <source>
        <dbReference type="ARBA" id="ARBA00023163"/>
    </source>
</evidence>
<sequence>MPRPSRPLLSVELIVDAALRAVDTAGDFTMPGIAAALNVRPSSLYNHVGGRSEIVELLRERAMSAVRVAASQAADETDWTTTLAAIARSYRDAYAAHPRLIPLLTAHTVRSHAAVAMYESLARTFRRGGMSAQQTLDAITTLDAYVLGSALDLAAPEEVWSADATTDPDFAEVLAHANTPDRADRAFDAGLGALIAGWSASVAPR</sequence>
<dbReference type="RefSeq" id="WP_253661744.1">
    <property type="nucleotide sequence ID" value="NZ_BAAAJQ010000001.1"/>
</dbReference>
<protein>
    <submittedName>
        <fullName evidence="6">Tetracyclin repressor, C-terminal all-alpha domain</fullName>
    </submittedName>
</protein>
<keyword evidence="1" id="KW-0678">Repressor</keyword>
<dbReference type="PANTHER" id="PTHR30055:SF151">
    <property type="entry name" value="TRANSCRIPTIONAL REGULATORY PROTEIN"/>
    <property type="match status" value="1"/>
</dbReference>
<dbReference type="Proteomes" id="UP001206895">
    <property type="component" value="Unassembled WGS sequence"/>
</dbReference>
<accession>A0ABT1HF57</accession>
<dbReference type="PANTHER" id="PTHR30055">
    <property type="entry name" value="HTH-TYPE TRANSCRIPTIONAL REGULATOR RUTR"/>
    <property type="match status" value="1"/>
</dbReference>
<keyword evidence="4" id="KW-0804">Transcription</keyword>
<dbReference type="InterPro" id="IPR003012">
    <property type="entry name" value="Tet_transcr_reg_TetR"/>
</dbReference>
<dbReference type="InterPro" id="IPR004111">
    <property type="entry name" value="Repressor_TetR_C"/>
</dbReference>
<dbReference type="InterPro" id="IPR009057">
    <property type="entry name" value="Homeodomain-like_sf"/>
</dbReference>
<dbReference type="SUPFAM" id="SSF48498">
    <property type="entry name" value="Tetracyclin repressor-like, C-terminal domain"/>
    <property type="match status" value="1"/>
</dbReference>
<evidence type="ECO:0000256" key="3">
    <source>
        <dbReference type="ARBA" id="ARBA00023125"/>
    </source>
</evidence>
<gene>
    <name evidence="6" type="ORF">LX13_002618</name>
</gene>
<evidence type="ECO:0000256" key="2">
    <source>
        <dbReference type="ARBA" id="ARBA00023015"/>
    </source>
</evidence>
<name>A0ABT1HF57_9NOCA</name>
<comment type="caution">
    <text evidence="6">The sequence shown here is derived from an EMBL/GenBank/DDBJ whole genome shotgun (WGS) entry which is preliminary data.</text>
</comment>
<keyword evidence="7" id="KW-1185">Reference proteome</keyword>
<evidence type="ECO:0000313" key="6">
    <source>
        <dbReference type="EMBL" id="MCP2176799.1"/>
    </source>
</evidence>
<keyword evidence="2" id="KW-0805">Transcription regulation</keyword>
<organism evidence="6 7">
    <name type="scientific">Williamsia maris</name>
    <dbReference type="NCBI Taxonomy" id="72806"/>
    <lineage>
        <taxon>Bacteria</taxon>
        <taxon>Bacillati</taxon>
        <taxon>Actinomycetota</taxon>
        <taxon>Actinomycetes</taxon>
        <taxon>Mycobacteriales</taxon>
        <taxon>Nocardiaceae</taxon>
        <taxon>Williamsia</taxon>
    </lineage>
</organism>
<dbReference type="Gene3D" id="1.10.357.10">
    <property type="entry name" value="Tetracycline Repressor, domain 2"/>
    <property type="match status" value="1"/>
</dbReference>
<dbReference type="SUPFAM" id="SSF46689">
    <property type="entry name" value="Homeodomain-like"/>
    <property type="match status" value="1"/>
</dbReference>
<keyword evidence="3" id="KW-0238">DNA-binding</keyword>
<dbReference type="PRINTS" id="PR00400">
    <property type="entry name" value="TETREPRESSOR"/>
</dbReference>
<evidence type="ECO:0000313" key="7">
    <source>
        <dbReference type="Proteomes" id="UP001206895"/>
    </source>
</evidence>
<reference evidence="6 7" key="1">
    <citation type="submission" date="2022-06" db="EMBL/GenBank/DDBJ databases">
        <title>Genomic Encyclopedia of Archaeal and Bacterial Type Strains, Phase II (KMG-II): from individual species to whole genera.</title>
        <authorList>
            <person name="Goeker M."/>
        </authorList>
    </citation>
    <scope>NUCLEOTIDE SEQUENCE [LARGE SCALE GENOMIC DNA]</scope>
    <source>
        <strain evidence="6 7">DSM 44693</strain>
    </source>
</reference>
<evidence type="ECO:0000256" key="1">
    <source>
        <dbReference type="ARBA" id="ARBA00022491"/>
    </source>
</evidence>